<dbReference type="CDD" id="cd07043">
    <property type="entry name" value="STAS_anti-anti-sigma_factors"/>
    <property type="match status" value="1"/>
</dbReference>
<dbReference type="Proteomes" id="UP001499930">
    <property type="component" value="Unassembled WGS sequence"/>
</dbReference>
<organism evidence="2 3">
    <name type="scientific">Streptosporangium longisporum</name>
    <dbReference type="NCBI Taxonomy" id="46187"/>
    <lineage>
        <taxon>Bacteria</taxon>
        <taxon>Bacillati</taxon>
        <taxon>Actinomycetota</taxon>
        <taxon>Actinomycetes</taxon>
        <taxon>Streptosporangiales</taxon>
        <taxon>Streptosporangiaceae</taxon>
        <taxon>Streptosporangium</taxon>
    </lineage>
</organism>
<evidence type="ECO:0000259" key="1">
    <source>
        <dbReference type="PROSITE" id="PS50801"/>
    </source>
</evidence>
<accession>A0ABN3Y6Z2</accession>
<sequence length="123" mass="12647">MILLTSPDVPGGRVEITVYGDLDRAAGAELRRMLTGPGGSGEPGGIGAATVELDLAHVSFLDCAGARALLGADEHLRGLGRELVVLRPSRPVLRLLGLLGFASHLVIRYPGEVAGATCTSPGH</sequence>
<evidence type="ECO:0000313" key="3">
    <source>
        <dbReference type="Proteomes" id="UP001499930"/>
    </source>
</evidence>
<dbReference type="Pfam" id="PF01740">
    <property type="entry name" value="STAS"/>
    <property type="match status" value="1"/>
</dbReference>
<feature type="domain" description="STAS" evidence="1">
    <location>
        <begin position="16"/>
        <end position="101"/>
    </location>
</feature>
<protein>
    <recommendedName>
        <fullName evidence="1">STAS domain-containing protein</fullName>
    </recommendedName>
</protein>
<dbReference type="Gene3D" id="3.30.750.24">
    <property type="entry name" value="STAS domain"/>
    <property type="match status" value="1"/>
</dbReference>
<dbReference type="RefSeq" id="WP_344899822.1">
    <property type="nucleotide sequence ID" value="NZ_BAAAWD010000014.1"/>
</dbReference>
<dbReference type="InterPro" id="IPR002645">
    <property type="entry name" value="STAS_dom"/>
</dbReference>
<comment type="caution">
    <text evidence="2">The sequence shown here is derived from an EMBL/GenBank/DDBJ whole genome shotgun (WGS) entry which is preliminary data.</text>
</comment>
<keyword evidence="3" id="KW-1185">Reference proteome</keyword>
<proteinExistence type="predicted"/>
<reference evidence="3" key="1">
    <citation type="journal article" date="2019" name="Int. J. Syst. Evol. Microbiol.">
        <title>The Global Catalogue of Microorganisms (GCM) 10K type strain sequencing project: providing services to taxonomists for standard genome sequencing and annotation.</title>
        <authorList>
            <consortium name="The Broad Institute Genomics Platform"/>
            <consortium name="The Broad Institute Genome Sequencing Center for Infectious Disease"/>
            <person name="Wu L."/>
            <person name="Ma J."/>
        </authorList>
    </citation>
    <scope>NUCLEOTIDE SEQUENCE [LARGE SCALE GENOMIC DNA]</scope>
    <source>
        <strain evidence="3">JCM 3106</strain>
    </source>
</reference>
<dbReference type="PROSITE" id="PS50801">
    <property type="entry name" value="STAS"/>
    <property type="match status" value="1"/>
</dbReference>
<gene>
    <name evidence="2" type="ORF">GCM10017559_52380</name>
</gene>
<dbReference type="SUPFAM" id="SSF52091">
    <property type="entry name" value="SpoIIaa-like"/>
    <property type="match status" value="1"/>
</dbReference>
<dbReference type="EMBL" id="BAAAWD010000014">
    <property type="protein sequence ID" value="GAA3021228.1"/>
    <property type="molecule type" value="Genomic_DNA"/>
</dbReference>
<name>A0ABN3Y6Z2_9ACTN</name>
<evidence type="ECO:0000313" key="2">
    <source>
        <dbReference type="EMBL" id="GAA3021228.1"/>
    </source>
</evidence>
<dbReference type="InterPro" id="IPR036513">
    <property type="entry name" value="STAS_dom_sf"/>
</dbReference>